<dbReference type="Proteomes" id="UP000248326">
    <property type="component" value="Unassembled WGS sequence"/>
</dbReference>
<reference evidence="2 3" key="1">
    <citation type="submission" date="2018-06" db="EMBL/GenBank/DDBJ databases">
        <title>Genomic Encyclopedia of Type Strains, Phase IV (KMG-IV): sequencing the most valuable type-strain genomes for metagenomic binning, comparative biology and taxonomic classification.</title>
        <authorList>
            <person name="Goeker M."/>
        </authorList>
    </citation>
    <scope>NUCLEOTIDE SEQUENCE [LARGE SCALE GENOMIC DNA]</scope>
    <source>
        <strain evidence="2 3">DSM 18048</strain>
    </source>
</reference>
<keyword evidence="1" id="KW-0732">Signal</keyword>
<name>A0A318SR49_9DEIO</name>
<dbReference type="AlphaFoldDB" id="A0A318SR49"/>
<feature type="chain" id="PRO_5016374944" description="Carboxypeptidase family protein" evidence="1">
    <location>
        <begin position="20"/>
        <end position="278"/>
    </location>
</feature>
<dbReference type="OrthoDB" id="9800887at2"/>
<dbReference type="EMBL" id="QJSX01000003">
    <property type="protein sequence ID" value="PYE55403.1"/>
    <property type="molecule type" value="Genomic_DNA"/>
</dbReference>
<dbReference type="InterPro" id="IPR008969">
    <property type="entry name" value="CarboxyPept-like_regulatory"/>
</dbReference>
<evidence type="ECO:0000313" key="3">
    <source>
        <dbReference type="Proteomes" id="UP000248326"/>
    </source>
</evidence>
<keyword evidence="3" id="KW-1185">Reference proteome</keyword>
<evidence type="ECO:0000313" key="2">
    <source>
        <dbReference type="EMBL" id="PYE55403.1"/>
    </source>
</evidence>
<organism evidence="2 3">
    <name type="scientific">Deinococcus yavapaiensis KR-236</name>
    <dbReference type="NCBI Taxonomy" id="694435"/>
    <lineage>
        <taxon>Bacteria</taxon>
        <taxon>Thermotogati</taxon>
        <taxon>Deinococcota</taxon>
        <taxon>Deinococci</taxon>
        <taxon>Deinococcales</taxon>
        <taxon>Deinococcaceae</taxon>
        <taxon>Deinococcus</taxon>
    </lineage>
</organism>
<protein>
    <recommendedName>
        <fullName evidence="4">Carboxypeptidase family protein</fullName>
    </recommendedName>
</protein>
<evidence type="ECO:0000256" key="1">
    <source>
        <dbReference type="SAM" id="SignalP"/>
    </source>
</evidence>
<accession>A0A318SR49</accession>
<evidence type="ECO:0008006" key="4">
    <source>
        <dbReference type="Google" id="ProtNLM"/>
    </source>
</evidence>
<dbReference type="SUPFAM" id="SSF49464">
    <property type="entry name" value="Carboxypeptidase regulatory domain-like"/>
    <property type="match status" value="1"/>
</dbReference>
<feature type="signal peptide" evidence="1">
    <location>
        <begin position="1"/>
        <end position="19"/>
    </location>
</feature>
<dbReference type="RefSeq" id="WP_110885742.1">
    <property type="nucleotide sequence ID" value="NZ_QJSX01000003.1"/>
</dbReference>
<sequence length="278" mass="30053">MRRALAALLALSACSPAFAAGGTVTGRVLGQDGKPAANAEVGFFDADHSWYEFVTSVRTGGDGRYTFTLPTPEDQPACTPKEVTIGGMTYTDSSDCKKLAGQNTKTWLAAAFLPFTYKGAKLCLELDGVTETKFGQRENVVRDFKWPKEVWGAVNLNLATAGLAPRAKWTVKVRLTPKGPTWSGSKKVVEETLSTDDVRGGLALFDGIWVPLGEYDVQTWLVEANGSSRSVAVAARTDTQTSLSKQTYGPFGDSIVTKFFQRGSCHDSIVFWFGARAK</sequence>
<proteinExistence type="predicted"/>
<comment type="caution">
    <text evidence="2">The sequence shown here is derived from an EMBL/GenBank/DDBJ whole genome shotgun (WGS) entry which is preliminary data.</text>
</comment>
<gene>
    <name evidence="2" type="ORF">DES52_103236</name>
</gene>